<evidence type="ECO:0000256" key="8">
    <source>
        <dbReference type="ARBA" id="ARBA00022840"/>
    </source>
</evidence>
<keyword evidence="13" id="KW-0472">Membrane</keyword>
<dbReference type="Proteomes" id="UP000235828">
    <property type="component" value="Chromosome A"/>
</dbReference>
<dbReference type="GO" id="GO:0000155">
    <property type="term" value="F:phosphorelay sensor kinase activity"/>
    <property type="evidence" value="ECO:0007669"/>
    <property type="project" value="InterPro"/>
</dbReference>
<evidence type="ECO:0000256" key="4">
    <source>
        <dbReference type="ARBA" id="ARBA00022679"/>
    </source>
</evidence>
<dbReference type="InterPro" id="IPR001789">
    <property type="entry name" value="Sig_transdc_resp-reg_receiver"/>
</dbReference>
<evidence type="ECO:0000256" key="7">
    <source>
        <dbReference type="ARBA" id="ARBA00022801"/>
    </source>
</evidence>
<dbReference type="RefSeq" id="WP_102522577.1">
    <property type="nucleotide sequence ID" value="NZ_LT960611.1"/>
</dbReference>
<dbReference type="SUPFAM" id="SSF55874">
    <property type="entry name" value="ATPase domain of HSP90 chaperone/DNA topoisomerase II/histidine kinase"/>
    <property type="match status" value="1"/>
</dbReference>
<protein>
    <recommendedName>
        <fullName evidence="11">Sensory/regulatory protein RpfC</fullName>
        <ecNumber evidence="2">2.7.13.3</ecNumber>
    </recommendedName>
</protein>
<keyword evidence="17" id="KW-1185">Reference proteome</keyword>
<keyword evidence="13" id="KW-0812">Transmembrane</keyword>
<evidence type="ECO:0000256" key="10">
    <source>
        <dbReference type="ARBA" id="ARBA00064003"/>
    </source>
</evidence>
<dbReference type="InterPro" id="IPR011006">
    <property type="entry name" value="CheY-like_superfamily"/>
</dbReference>
<dbReference type="FunFam" id="1.10.287.130:FF:000002">
    <property type="entry name" value="Two-component osmosensing histidine kinase"/>
    <property type="match status" value="1"/>
</dbReference>
<dbReference type="SMART" id="SM00388">
    <property type="entry name" value="HisKA"/>
    <property type="match status" value="1"/>
</dbReference>
<dbReference type="InterPro" id="IPR005467">
    <property type="entry name" value="His_kinase_dom"/>
</dbReference>
<dbReference type="CDD" id="cd00082">
    <property type="entry name" value="HisKA"/>
    <property type="match status" value="1"/>
</dbReference>
<evidence type="ECO:0000256" key="6">
    <source>
        <dbReference type="ARBA" id="ARBA00022777"/>
    </source>
</evidence>
<evidence type="ECO:0000256" key="3">
    <source>
        <dbReference type="ARBA" id="ARBA00022553"/>
    </source>
</evidence>
<dbReference type="PANTHER" id="PTHR45339">
    <property type="entry name" value="HYBRID SIGNAL TRANSDUCTION HISTIDINE KINASE J"/>
    <property type="match status" value="1"/>
</dbReference>
<keyword evidence="6" id="KW-0418">Kinase</keyword>
<dbReference type="EMBL" id="LT960611">
    <property type="protein sequence ID" value="SON50005.1"/>
    <property type="molecule type" value="Genomic_DNA"/>
</dbReference>
<evidence type="ECO:0000313" key="17">
    <source>
        <dbReference type="Proteomes" id="UP000235828"/>
    </source>
</evidence>
<dbReference type="FunFam" id="3.30.565.10:FF:000010">
    <property type="entry name" value="Sensor histidine kinase RcsC"/>
    <property type="match status" value="1"/>
</dbReference>
<dbReference type="Gene3D" id="3.30.565.10">
    <property type="entry name" value="Histidine kinase-like ATPase, C-terminal domain"/>
    <property type="match status" value="1"/>
</dbReference>
<sequence length="904" mass="100795">MSLIDRISIKTKMLVLVILPLAISSVLAGLEIHKSYQYIQELNLVSNRISLLSGVSSYSSQTHALSVNSPSSKSNDYRRIEQGLQRELAALEELVPLAFKRESQDDVTQAINELAETVGEYPDLSVEELSEWSIWINESNEHLITLLEKSWLDIEDINIEQKLDVLYQLQWLSLWSKQENGHVRQLLNTPTDQDKLTQLVSVAERQQFTIERFISINADAEQIKLLRDAFSDPAFIQSYQLRQAILDGKITEKLIETGLSAFDKRYEKIQFVVNKVSKSLIEDIDKRIETKNTMVLVLSIVIIFSLLVFSYLGVNVSRRIINYLSLVIHTLGKVEATQNNALRVPMNGNDELTIFSTQLNILLSDRQRNHDGLVLAKEEAERANIAKSAFLANMSHEIRTPLNGVIGMSSILADTKLDPAQIEYLQTIETSSQTLLMLINDVLDLSKIESGNLVLVKSDCNVKELLYDTLSIVMPKAQEKGLALNVDIDPNLLPQVKLDEHRLRQILLNLLGNAVKFTLNGSIKAMLKYDPIDESKGQLYCAISDTGIGIDADKQTAIFTPFTQEDGSITRDFGGTGLGLSISHQLVEMMNGSLVVKSEKDVGSTFSFLIDVEVVKARQQLTCLVGMKFLMFDNGLPYADLLLSELNYQGISVVQAATYSPSLDLSCYDGVIICQRDDADGMIHQVRADLPLNSTIFICTNNRSGVSKLDKLVVGIITTPLFGHRLRNILVNAFESIQAVDDDLTSLSSTQTPDHSSVNNDAHLSPTQRSITQELAISTNNKGCVLVVEDNKVNQQVVSLVLDRAGYTFEIANHGKEALVMLQQGGRYCAILMDCMMPIMDGFTATELMRGWEKEQGFSRTPIIALTASVLDQDIEKCFTSGMDDYVAKPFKKEFLLEKLAEHA</sequence>
<dbReference type="PRINTS" id="PR00344">
    <property type="entry name" value="BCTRLSENSOR"/>
</dbReference>
<dbReference type="Pfam" id="PF00072">
    <property type="entry name" value="Response_reg"/>
    <property type="match status" value="1"/>
</dbReference>
<dbReference type="SMART" id="SM00387">
    <property type="entry name" value="HATPase_c"/>
    <property type="match status" value="1"/>
</dbReference>
<evidence type="ECO:0000256" key="2">
    <source>
        <dbReference type="ARBA" id="ARBA00012438"/>
    </source>
</evidence>
<dbReference type="InterPro" id="IPR036097">
    <property type="entry name" value="HisK_dim/P_sf"/>
</dbReference>
<accession>A0A2N8ZDQ8</accession>
<dbReference type="OrthoDB" id="9810730at2"/>
<dbReference type="Pfam" id="PF02518">
    <property type="entry name" value="HATPase_c"/>
    <property type="match status" value="1"/>
</dbReference>
<evidence type="ECO:0000259" key="15">
    <source>
        <dbReference type="PROSITE" id="PS50110"/>
    </source>
</evidence>
<name>A0A2N8ZDQ8_9VIBR</name>
<dbReference type="AlphaFoldDB" id="A0A2N8ZDQ8"/>
<feature type="domain" description="Histidine kinase" evidence="14">
    <location>
        <begin position="393"/>
        <end position="614"/>
    </location>
</feature>
<dbReference type="CDD" id="cd16922">
    <property type="entry name" value="HATPase_EvgS-ArcB-TorS-like"/>
    <property type="match status" value="1"/>
</dbReference>
<evidence type="ECO:0000256" key="13">
    <source>
        <dbReference type="SAM" id="Phobius"/>
    </source>
</evidence>
<keyword evidence="9" id="KW-0902">Two-component regulatory system</keyword>
<evidence type="ECO:0000256" key="11">
    <source>
        <dbReference type="ARBA" id="ARBA00068150"/>
    </source>
</evidence>
<dbReference type="SMART" id="SM00448">
    <property type="entry name" value="REC"/>
    <property type="match status" value="1"/>
</dbReference>
<keyword evidence="13" id="KW-1133">Transmembrane helix</keyword>
<dbReference type="KEGG" id="vta:A2026"/>
<feature type="modified residue" description="4-aspartylphosphate" evidence="12">
    <location>
        <position position="834"/>
    </location>
</feature>
<evidence type="ECO:0000256" key="5">
    <source>
        <dbReference type="ARBA" id="ARBA00022741"/>
    </source>
</evidence>
<evidence type="ECO:0000256" key="9">
    <source>
        <dbReference type="ARBA" id="ARBA00023012"/>
    </source>
</evidence>
<evidence type="ECO:0000259" key="14">
    <source>
        <dbReference type="PROSITE" id="PS50109"/>
    </source>
</evidence>
<dbReference type="Gene3D" id="3.40.50.2300">
    <property type="match status" value="1"/>
</dbReference>
<organism evidence="16 17">
    <name type="scientific">Vibrio tapetis subsp. tapetis</name>
    <dbReference type="NCBI Taxonomy" id="1671868"/>
    <lineage>
        <taxon>Bacteria</taxon>
        <taxon>Pseudomonadati</taxon>
        <taxon>Pseudomonadota</taxon>
        <taxon>Gammaproteobacteria</taxon>
        <taxon>Vibrionales</taxon>
        <taxon>Vibrionaceae</taxon>
        <taxon>Vibrio</taxon>
    </lineage>
</organism>
<dbReference type="GO" id="GO:0005524">
    <property type="term" value="F:ATP binding"/>
    <property type="evidence" value="ECO:0007669"/>
    <property type="project" value="UniProtKB-KW"/>
</dbReference>
<dbReference type="Pfam" id="PF00512">
    <property type="entry name" value="HisKA"/>
    <property type="match status" value="1"/>
</dbReference>
<keyword evidence="7" id="KW-0378">Hydrolase</keyword>
<reference evidence="16 17" key="1">
    <citation type="submission" date="2017-10" db="EMBL/GenBank/DDBJ databases">
        <authorList>
            <person name="Banno H."/>
            <person name="Chua N.-H."/>
        </authorList>
    </citation>
    <scope>NUCLEOTIDE SEQUENCE [LARGE SCALE GENOMIC DNA]</scope>
    <source>
        <strain evidence="16">Vibrio tapetis CECT4600</strain>
    </source>
</reference>
<keyword evidence="3 12" id="KW-0597">Phosphoprotein</keyword>
<evidence type="ECO:0000313" key="16">
    <source>
        <dbReference type="EMBL" id="SON50005.1"/>
    </source>
</evidence>
<dbReference type="PANTHER" id="PTHR45339:SF1">
    <property type="entry name" value="HYBRID SIGNAL TRANSDUCTION HISTIDINE KINASE J"/>
    <property type="match status" value="1"/>
</dbReference>
<evidence type="ECO:0000256" key="12">
    <source>
        <dbReference type="PROSITE-ProRule" id="PRU00169"/>
    </source>
</evidence>
<dbReference type="InterPro" id="IPR004358">
    <property type="entry name" value="Sig_transdc_His_kin-like_C"/>
</dbReference>
<dbReference type="Gene3D" id="1.10.287.130">
    <property type="match status" value="1"/>
</dbReference>
<comment type="subunit">
    <text evidence="10">At low DSF concentrations, interacts with RpfF.</text>
</comment>
<evidence type="ECO:0000256" key="1">
    <source>
        <dbReference type="ARBA" id="ARBA00000085"/>
    </source>
</evidence>
<keyword evidence="8" id="KW-0067">ATP-binding</keyword>
<dbReference type="PROSITE" id="PS50110">
    <property type="entry name" value="RESPONSE_REGULATORY"/>
    <property type="match status" value="1"/>
</dbReference>
<dbReference type="InterPro" id="IPR036890">
    <property type="entry name" value="HATPase_C_sf"/>
</dbReference>
<dbReference type="InterPro" id="IPR003661">
    <property type="entry name" value="HisK_dim/P_dom"/>
</dbReference>
<dbReference type="InterPro" id="IPR003594">
    <property type="entry name" value="HATPase_dom"/>
</dbReference>
<comment type="catalytic activity">
    <reaction evidence="1">
        <text>ATP + protein L-histidine = ADP + protein N-phospho-L-histidine.</text>
        <dbReference type="EC" id="2.7.13.3"/>
    </reaction>
</comment>
<proteinExistence type="predicted"/>
<keyword evidence="5" id="KW-0547">Nucleotide-binding</keyword>
<dbReference type="CDD" id="cd17546">
    <property type="entry name" value="REC_hyHK_CKI1_RcsC-like"/>
    <property type="match status" value="1"/>
</dbReference>
<dbReference type="EC" id="2.7.13.3" evidence="2"/>
<dbReference type="GO" id="GO:0016787">
    <property type="term" value="F:hydrolase activity"/>
    <property type="evidence" value="ECO:0007669"/>
    <property type="project" value="UniProtKB-KW"/>
</dbReference>
<feature type="domain" description="Response regulatory" evidence="15">
    <location>
        <begin position="784"/>
        <end position="904"/>
    </location>
</feature>
<feature type="transmembrane region" description="Helical" evidence="13">
    <location>
        <begin position="294"/>
        <end position="314"/>
    </location>
</feature>
<dbReference type="PROSITE" id="PS50109">
    <property type="entry name" value="HIS_KIN"/>
    <property type="match status" value="1"/>
</dbReference>
<dbReference type="SUPFAM" id="SSF47384">
    <property type="entry name" value="Homodimeric domain of signal transducing histidine kinase"/>
    <property type="match status" value="1"/>
</dbReference>
<gene>
    <name evidence="16" type="ORF">VTAP4600_A2026</name>
</gene>
<keyword evidence="4" id="KW-0808">Transferase</keyword>
<dbReference type="SUPFAM" id="SSF52172">
    <property type="entry name" value="CheY-like"/>
    <property type="match status" value="1"/>
</dbReference>